<evidence type="ECO:0000259" key="1">
    <source>
        <dbReference type="Pfam" id="PF00535"/>
    </source>
</evidence>
<dbReference type="SUPFAM" id="SSF53448">
    <property type="entry name" value="Nucleotide-diphospho-sugar transferases"/>
    <property type="match status" value="2"/>
</dbReference>
<dbReference type="RefSeq" id="WP_005950015.1">
    <property type="nucleotide sequence ID" value="NZ_CP136423.1"/>
</dbReference>
<dbReference type="EMBL" id="ACBZ01000139">
    <property type="protein sequence ID" value="EEG48547.1"/>
    <property type="molecule type" value="Genomic_DNA"/>
</dbReference>
<dbReference type="InterPro" id="IPR001173">
    <property type="entry name" value="Glyco_trans_2-like"/>
</dbReference>
<evidence type="ECO:0000313" key="2">
    <source>
        <dbReference type="EMBL" id="EEG48547.1"/>
    </source>
</evidence>
<dbReference type="eggNOG" id="COG1215">
    <property type="taxonomic scope" value="Bacteria"/>
</dbReference>
<proteinExistence type="predicted"/>
<dbReference type="PATRIC" id="fig|476272.21.peg.680"/>
<dbReference type="Pfam" id="PF00535">
    <property type="entry name" value="Glycos_transf_2"/>
    <property type="match status" value="2"/>
</dbReference>
<name>C0CNV0_BLAHS</name>
<evidence type="ECO:0000313" key="3">
    <source>
        <dbReference type="Proteomes" id="UP000003100"/>
    </source>
</evidence>
<dbReference type="Gene3D" id="3.90.550.10">
    <property type="entry name" value="Spore Coat Polysaccharide Biosynthesis Protein SpsA, Chain A"/>
    <property type="match status" value="2"/>
</dbReference>
<protein>
    <recommendedName>
        <fullName evidence="1">Glycosyltransferase 2-like domain-containing protein</fullName>
    </recommendedName>
</protein>
<organism evidence="2 3">
    <name type="scientific">Blautia hydrogenotrophica (strain DSM 10507 / JCM 14656 / S5a33)</name>
    <name type="common">Ruminococcus hydrogenotrophicus</name>
    <dbReference type="NCBI Taxonomy" id="476272"/>
    <lineage>
        <taxon>Bacteria</taxon>
        <taxon>Bacillati</taxon>
        <taxon>Bacillota</taxon>
        <taxon>Clostridia</taxon>
        <taxon>Lachnospirales</taxon>
        <taxon>Lachnospiraceae</taxon>
        <taxon>Blautia</taxon>
    </lineage>
</organism>
<dbReference type="GeneID" id="86822849"/>
<dbReference type="eggNOG" id="COG1216">
    <property type="taxonomic scope" value="Bacteria"/>
</dbReference>
<reference evidence="2 3" key="1">
    <citation type="submission" date="2009-01" db="EMBL/GenBank/DDBJ databases">
        <authorList>
            <person name="Fulton L."/>
            <person name="Clifton S."/>
            <person name="Fulton B."/>
            <person name="Xu J."/>
            <person name="Minx P."/>
            <person name="Pepin K.H."/>
            <person name="Johnson M."/>
            <person name="Bhonagiri V."/>
            <person name="Nash W.E."/>
            <person name="Mardis E.R."/>
            <person name="Wilson R.K."/>
        </authorList>
    </citation>
    <scope>NUCLEOTIDE SEQUENCE [LARGE SCALE GENOMIC DNA]</scope>
    <source>
        <strain evidence="3">DSM 10507 / JCM 14656 / S5a33</strain>
    </source>
</reference>
<accession>C0CNV0</accession>
<feature type="domain" description="Glycosyltransferase 2-like" evidence="1">
    <location>
        <begin position="340"/>
        <end position="519"/>
    </location>
</feature>
<sequence length="632" mass="73661">MGIDKKAGGKIQWGRMLGKLSPYTVQKGLRYLKHYGPKEFWVRLHERFEPEEIPYGPWYEAYVPTQENLRKQRKRRFSYAPLISIVVPAYRTPEKFLCQMIHSVQEQTYENWELCIANGSPQDEAMSRVLNRFAQEDPRIRFENLKENLGIAENTNRAFAMVKGEFLGLLDHDDLLAPNALYEVVQALQEKDTDVVYTDEDKVTMDLGEHFQPHLKPDFNLDLLRSNNYICHFFVVRKSLVEQVGGFRREFDGAQDYDFIFRCVEVAKKVAHVPEILYHWRTHRASTADNPASKMYAFEAGKRAIEAHLKRMQVSGTVSHTKDYGFYRVKYPLKKEEKISILIPNKDEKQSLQECLESIWEKSTYSNYEIIIIENNSTSSEIFDYYKVLEQEHENLKVVHWDREFNYSAINNYGARYAAGEYLLFLNNDVTVITPDWMEEMLGVCQRAEVGAVGVKLYYPDDTIQHAGCVVGLGGVAGHLFTDMPRSRTGYLHKASLLQDMSAVTAACMMIKRSVFQEVGGFTQELSVAFNDVDLCLKVREHGWLVVYDPYAELYHMESKTRGAEDDKKKVRRFQTEIEYMRSHWLKILKQGDPYYNKNLSLTKWNYSLRPLEADKQTRKQYEKSDGDYTKL</sequence>
<dbReference type="CDD" id="cd04186">
    <property type="entry name" value="GT_2_like_c"/>
    <property type="match status" value="1"/>
</dbReference>
<dbReference type="CDD" id="cd04184">
    <property type="entry name" value="GT2_RfbC_Mx_like"/>
    <property type="match status" value="1"/>
</dbReference>
<dbReference type="AlphaFoldDB" id="C0CNV0"/>
<reference evidence="2 3" key="2">
    <citation type="submission" date="2009-02" db="EMBL/GenBank/DDBJ databases">
        <title>Draft genome sequence of Blautia hydrogenotrophica DSM 10507 (Ruminococcus hydrogenotrophicus DSM 10507).</title>
        <authorList>
            <person name="Sudarsanam P."/>
            <person name="Ley R."/>
            <person name="Guruge J."/>
            <person name="Turnbaugh P.J."/>
            <person name="Mahowald M."/>
            <person name="Liep D."/>
            <person name="Gordon J."/>
        </authorList>
    </citation>
    <scope>NUCLEOTIDE SEQUENCE [LARGE SCALE GENOMIC DNA]</scope>
    <source>
        <strain evidence="3">DSM 10507 / JCM 14656 / S5a33</strain>
    </source>
</reference>
<dbReference type="Proteomes" id="UP000003100">
    <property type="component" value="Unassembled WGS sequence"/>
</dbReference>
<gene>
    <name evidence="2" type="ORF">RUMHYD_02549</name>
</gene>
<feature type="domain" description="Glycosyltransferase 2-like" evidence="1">
    <location>
        <begin position="84"/>
        <end position="242"/>
    </location>
</feature>
<dbReference type="HOGENOM" id="CLU_005003_2_2_9"/>
<dbReference type="GO" id="GO:0016757">
    <property type="term" value="F:glycosyltransferase activity"/>
    <property type="evidence" value="ECO:0007669"/>
    <property type="project" value="UniProtKB-KW"/>
</dbReference>
<dbReference type="InterPro" id="IPR029044">
    <property type="entry name" value="Nucleotide-diphossugar_trans"/>
</dbReference>
<comment type="caution">
    <text evidence="2">The sequence shown here is derived from an EMBL/GenBank/DDBJ whole genome shotgun (WGS) entry which is preliminary data.</text>
</comment>
<dbReference type="PANTHER" id="PTHR43179:SF7">
    <property type="entry name" value="RHAMNOSYLTRANSFERASE WBBL"/>
    <property type="match status" value="1"/>
</dbReference>
<keyword evidence="3" id="KW-1185">Reference proteome</keyword>
<dbReference type="PANTHER" id="PTHR43179">
    <property type="entry name" value="RHAMNOSYLTRANSFERASE WBBL"/>
    <property type="match status" value="1"/>
</dbReference>